<accession>A0A0M3J447</accession>
<dbReference type="InterPro" id="IPR033464">
    <property type="entry name" value="CSN8_PSD8_EIF3K"/>
</dbReference>
<evidence type="ECO:0000313" key="3">
    <source>
        <dbReference type="WBParaSite" id="ASIM_0000231401-mRNA-1"/>
    </source>
</evidence>
<evidence type="ECO:0000259" key="2">
    <source>
        <dbReference type="Pfam" id="PF10075"/>
    </source>
</evidence>
<dbReference type="PANTHER" id="PTHR12387">
    <property type="entry name" value="26S PROTEASOME NON-ATPASE REGULATORY SUBUNIT 8"/>
    <property type="match status" value="1"/>
</dbReference>
<protein>
    <submittedName>
        <fullName evidence="3">26S proteasome non-ATPase regulatory subunit 8 (inferred by orthology to a C. elegans protein)</fullName>
    </submittedName>
</protein>
<keyword evidence="1" id="KW-0647">Proteasome</keyword>
<dbReference type="PANTHER" id="PTHR12387:SF0">
    <property type="entry name" value="26S PROTEASOME NON-ATPASE REGULATORY SUBUNIT 8"/>
    <property type="match status" value="1"/>
</dbReference>
<dbReference type="InterPro" id="IPR006746">
    <property type="entry name" value="26S_Psome_Rpn12"/>
</dbReference>
<proteinExistence type="predicted"/>
<dbReference type="GO" id="GO:0008541">
    <property type="term" value="C:proteasome regulatory particle, lid subcomplex"/>
    <property type="evidence" value="ECO:0007669"/>
    <property type="project" value="TreeGrafter"/>
</dbReference>
<evidence type="ECO:0000256" key="1">
    <source>
        <dbReference type="ARBA" id="ARBA00022942"/>
    </source>
</evidence>
<sequence length="106" mass="12376">LTEGTIPSPYYAVFIRILMDTVRNEIAVCIERAFKRVSLKDATQLLLFNNEKDLIAFTSKRGWKMEKNIFLFDIEKPVEPLPKAHLDTKRIAKQTIFYAKQLEMIV</sequence>
<dbReference type="Pfam" id="PF10075">
    <property type="entry name" value="CSN8_PSD8_EIF3K"/>
    <property type="match status" value="1"/>
</dbReference>
<reference evidence="3" key="1">
    <citation type="submission" date="2017-02" db="UniProtKB">
        <authorList>
            <consortium name="WormBaseParasite"/>
        </authorList>
    </citation>
    <scope>IDENTIFICATION</scope>
</reference>
<dbReference type="WBParaSite" id="ASIM_0000231401-mRNA-1">
    <property type="protein sequence ID" value="ASIM_0000231401-mRNA-1"/>
    <property type="gene ID" value="ASIM_0000231401"/>
</dbReference>
<dbReference type="GO" id="GO:0005634">
    <property type="term" value="C:nucleus"/>
    <property type="evidence" value="ECO:0007669"/>
    <property type="project" value="TreeGrafter"/>
</dbReference>
<dbReference type="Gene3D" id="1.25.40.990">
    <property type="match status" value="1"/>
</dbReference>
<name>A0A0M3J447_ANISI</name>
<feature type="domain" description="CSN8/PSMD8/EIF3K" evidence="2">
    <location>
        <begin position="4"/>
        <end position="77"/>
    </location>
</feature>
<organism evidence="3">
    <name type="scientific">Anisakis simplex</name>
    <name type="common">Herring worm</name>
    <dbReference type="NCBI Taxonomy" id="6269"/>
    <lineage>
        <taxon>Eukaryota</taxon>
        <taxon>Metazoa</taxon>
        <taxon>Ecdysozoa</taxon>
        <taxon>Nematoda</taxon>
        <taxon>Chromadorea</taxon>
        <taxon>Rhabditida</taxon>
        <taxon>Spirurina</taxon>
        <taxon>Ascaridomorpha</taxon>
        <taxon>Ascaridoidea</taxon>
        <taxon>Anisakidae</taxon>
        <taxon>Anisakis</taxon>
        <taxon>Anisakis simplex complex</taxon>
    </lineage>
</organism>
<dbReference type="GO" id="GO:0043161">
    <property type="term" value="P:proteasome-mediated ubiquitin-dependent protein catabolic process"/>
    <property type="evidence" value="ECO:0007669"/>
    <property type="project" value="TreeGrafter"/>
</dbReference>
<dbReference type="AlphaFoldDB" id="A0A0M3J447"/>
<dbReference type="GO" id="GO:0005829">
    <property type="term" value="C:cytosol"/>
    <property type="evidence" value="ECO:0007669"/>
    <property type="project" value="TreeGrafter"/>
</dbReference>